<evidence type="ECO:0000313" key="3">
    <source>
        <dbReference type="Proteomes" id="UP000631114"/>
    </source>
</evidence>
<dbReference type="GO" id="GO:0046854">
    <property type="term" value="P:phosphatidylinositol phosphate biosynthetic process"/>
    <property type="evidence" value="ECO:0007669"/>
    <property type="project" value="TreeGrafter"/>
</dbReference>
<keyword evidence="3" id="KW-1185">Reference proteome</keyword>
<keyword evidence="1" id="KW-0732">Signal</keyword>
<name>A0A835LVF1_9MAGN</name>
<organism evidence="2 3">
    <name type="scientific">Coptis chinensis</name>
    <dbReference type="NCBI Taxonomy" id="261450"/>
    <lineage>
        <taxon>Eukaryota</taxon>
        <taxon>Viridiplantae</taxon>
        <taxon>Streptophyta</taxon>
        <taxon>Embryophyta</taxon>
        <taxon>Tracheophyta</taxon>
        <taxon>Spermatophyta</taxon>
        <taxon>Magnoliopsida</taxon>
        <taxon>Ranunculales</taxon>
        <taxon>Ranunculaceae</taxon>
        <taxon>Coptidoideae</taxon>
        <taxon>Coptis</taxon>
    </lineage>
</organism>
<dbReference type="Proteomes" id="UP000631114">
    <property type="component" value="Unassembled WGS sequence"/>
</dbReference>
<dbReference type="EMBL" id="JADFTS010000004">
    <property type="protein sequence ID" value="KAF9609668.1"/>
    <property type="molecule type" value="Genomic_DNA"/>
</dbReference>
<evidence type="ECO:0008006" key="4">
    <source>
        <dbReference type="Google" id="ProtNLM"/>
    </source>
</evidence>
<dbReference type="Gene3D" id="3.50.7.10">
    <property type="entry name" value="GroEL"/>
    <property type="match status" value="1"/>
</dbReference>
<proteinExistence type="predicted"/>
<dbReference type="FunFam" id="3.50.7.10:FF:000007">
    <property type="entry name" value="1-phosphatidylinositol 3-phosphate 5-kinase isoform X1"/>
    <property type="match status" value="1"/>
</dbReference>
<dbReference type="GO" id="GO:0000285">
    <property type="term" value="F:1-phosphatidylinositol-3-phosphate 5-kinase activity"/>
    <property type="evidence" value="ECO:0007669"/>
    <property type="project" value="TreeGrafter"/>
</dbReference>
<feature type="chain" id="PRO_5032527970" description="1-phosphatidylinositol-3-phosphate 5-kinase" evidence="1">
    <location>
        <begin position="19"/>
        <end position="189"/>
    </location>
</feature>
<dbReference type="OrthoDB" id="158357at2759"/>
<dbReference type="InterPro" id="IPR002423">
    <property type="entry name" value="Cpn60/GroEL/TCP-1"/>
</dbReference>
<dbReference type="Pfam" id="PF00118">
    <property type="entry name" value="Cpn60_TCP1"/>
    <property type="match status" value="1"/>
</dbReference>
<accession>A0A835LVF1</accession>
<dbReference type="SUPFAM" id="SSF52029">
    <property type="entry name" value="GroEL apical domain-like"/>
    <property type="match status" value="1"/>
</dbReference>
<sequence length="189" mass="21226">MNLLISCFFSIVVKGVVCKKNVAHRRMTSKIEKRCFLVLGGALEYQRVTNHLSSFDTLLQQEMDHLKMAVAKIDAHHPNVLLVEKSVSRFAQDYLLAKDISLVLNIKRPLLERIVWCTGAQIVPSIHHLSSQKLGYCDTFHVEKFLEEHGTAGQAGKKLVTTLMFFEGCPKPLGCTVSTQYAFIFLCGS</sequence>
<evidence type="ECO:0000256" key="1">
    <source>
        <dbReference type="SAM" id="SignalP"/>
    </source>
</evidence>
<reference evidence="2 3" key="1">
    <citation type="submission" date="2020-10" db="EMBL/GenBank/DDBJ databases">
        <title>The Coptis chinensis genome and diversification of protoberbering-type alkaloids.</title>
        <authorList>
            <person name="Wang B."/>
            <person name="Shu S."/>
            <person name="Song C."/>
            <person name="Liu Y."/>
        </authorList>
    </citation>
    <scope>NUCLEOTIDE SEQUENCE [LARGE SCALE GENOMIC DNA]</scope>
    <source>
        <strain evidence="2">HL-2020</strain>
        <tissue evidence="2">Leaf</tissue>
    </source>
</reference>
<gene>
    <name evidence="2" type="ORF">IFM89_017847</name>
</gene>
<dbReference type="PANTHER" id="PTHR45748:SF7">
    <property type="entry name" value="1-PHOSPHATIDYLINOSITOL 3-PHOSPHATE 5-KINASE-RELATED"/>
    <property type="match status" value="1"/>
</dbReference>
<comment type="caution">
    <text evidence="2">The sequence shown here is derived from an EMBL/GenBank/DDBJ whole genome shotgun (WGS) entry which is preliminary data.</text>
</comment>
<dbReference type="InterPro" id="IPR027409">
    <property type="entry name" value="GroEL-like_apical_dom_sf"/>
</dbReference>
<dbReference type="GO" id="GO:0010008">
    <property type="term" value="C:endosome membrane"/>
    <property type="evidence" value="ECO:0007669"/>
    <property type="project" value="TreeGrafter"/>
</dbReference>
<dbReference type="PANTHER" id="PTHR45748">
    <property type="entry name" value="1-PHOSPHATIDYLINOSITOL 3-PHOSPHATE 5-KINASE-RELATED"/>
    <property type="match status" value="1"/>
</dbReference>
<evidence type="ECO:0000313" key="2">
    <source>
        <dbReference type="EMBL" id="KAF9609668.1"/>
    </source>
</evidence>
<dbReference type="AlphaFoldDB" id="A0A835LVF1"/>
<protein>
    <recommendedName>
        <fullName evidence="4">1-phosphatidylinositol-3-phosphate 5-kinase</fullName>
    </recommendedName>
</protein>
<dbReference type="GO" id="GO:0005524">
    <property type="term" value="F:ATP binding"/>
    <property type="evidence" value="ECO:0007669"/>
    <property type="project" value="InterPro"/>
</dbReference>
<feature type="signal peptide" evidence="1">
    <location>
        <begin position="1"/>
        <end position="18"/>
    </location>
</feature>